<dbReference type="VEuPathDB" id="TriTrypDB:BSAL_64230"/>
<accession>A0A0S4ISP7</accession>
<name>A0A0S4ISP7_BODSA</name>
<feature type="compositionally biased region" description="Basic and acidic residues" evidence="1">
    <location>
        <begin position="1359"/>
        <end position="1368"/>
    </location>
</feature>
<feature type="compositionally biased region" description="Basic and acidic residues" evidence="1">
    <location>
        <begin position="1409"/>
        <end position="1427"/>
    </location>
</feature>
<feature type="region of interest" description="Disordered" evidence="1">
    <location>
        <begin position="1098"/>
        <end position="1117"/>
    </location>
</feature>
<evidence type="ECO:0000256" key="2">
    <source>
        <dbReference type="SAM" id="Phobius"/>
    </source>
</evidence>
<feature type="region of interest" description="Disordered" evidence="1">
    <location>
        <begin position="1271"/>
        <end position="1334"/>
    </location>
</feature>
<gene>
    <name evidence="3" type="ORF">BSAL_64230</name>
</gene>
<organism evidence="3 4">
    <name type="scientific">Bodo saltans</name>
    <name type="common">Flagellated protozoan</name>
    <dbReference type="NCBI Taxonomy" id="75058"/>
    <lineage>
        <taxon>Eukaryota</taxon>
        <taxon>Discoba</taxon>
        <taxon>Euglenozoa</taxon>
        <taxon>Kinetoplastea</taxon>
        <taxon>Metakinetoplastina</taxon>
        <taxon>Eubodonida</taxon>
        <taxon>Bodonidae</taxon>
        <taxon>Bodo</taxon>
    </lineage>
</organism>
<feature type="region of interest" description="Disordered" evidence="1">
    <location>
        <begin position="1129"/>
        <end position="1190"/>
    </location>
</feature>
<feature type="region of interest" description="Disordered" evidence="1">
    <location>
        <begin position="1352"/>
        <end position="1435"/>
    </location>
</feature>
<keyword evidence="2" id="KW-0472">Membrane</keyword>
<evidence type="ECO:0000256" key="1">
    <source>
        <dbReference type="SAM" id="MobiDB-lite"/>
    </source>
</evidence>
<reference evidence="4" key="1">
    <citation type="submission" date="2015-09" db="EMBL/GenBank/DDBJ databases">
        <authorList>
            <consortium name="Pathogen Informatics"/>
        </authorList>
    </citation>
    <scope>NUCLEOTIDE SEQUENCE [LARGE SCALE GENOMIC DNA]</scope>
    <source>
        <strain evidence="4">Lake Konstanz</strain>
    </source>
</reference>
<keyword evidence="2" id="KW-0812">Transmembrane</keyword>
<evidence type="ECO:0000313" key="3">
    <source>
        <dbReference type="EMBL" id="CUF62802.1"/>
    </source>
</evidence>
<dbReference type="Proteomes" id="UP000051952">
    <property type="component" value="Unassembled WGS sequence"/>
</dbReference>
<feature type="region of interest" description="Disordered" evidence="1">
    <location>
        <begin position="958"/>
        <end position="1082"/>
    </location>
</feature>
<feature type="compositionally biased region" description="Basic and acidic residues" evidence="1">
    <location>
        <begin position="1246"/>
        <end position="1255"/>
    </location>
</feature>
<keyword evidence="4" id="KW-1185">Reference proteome</keyword>
<feature type="compositionally biased region" description="Basic residues" evidence="1">
    <location>
        <begin position="962"/>
        <end position="973"/>
    </location>
</feature>
<feature type="region of interest" description="Disordered" evidence="1">
    <location>
        <begin position="1227"/>
        <end position="1255"/>
    </location>
</feature>
<dbReference type="EMBL" id="CYKH01000370">
    <property type="protein sequence ID" value="CUF62802.1"/>
    <property type="molecule type" value="Genomic_DNA"/>
</dbReference>
<feature type="transmembrane region" description="Helical" evidence="2">
    <location>
        <begin position="880"/>
        <end position="902"/>
    </location>
</feature>
<dbReference type="OrthoDB" id="272911at2759"/>
<feature type="compositionally biased region" description="Polar residues" evidence="1">
    <location>
        <begin position="1370"/>
        <end position="1382"/>
    </location>
</feature>
<keyword evidence="2" id="KW-1133">Transmembrane helix</keyword>
<proteinExistence type="predicted"/>
<protein>
    <submittedName>
        <fullName evidence="3">Membrane-associated protein, putative</fullName>
    </submittedName>
</protein>
<feature type="compositionally biased region" description="Polar residues" evidence="1">
    <location>
        <begin position="1275"/>
        <end position="1297"/>
    </location>
</feature>
<feature type="compositionally biased region" description="Basic and acidic residues" evidence="1">
    <location>
        <begin position="1166"/>
        <end position="1176"/>
    </location>
</feature>
<evidence type="ECO:0000313" key="4">
    <source>
        <dbReference type="Proteomes" id="UP000051952"/>
    </source>
</evidence>
<sequence length="1465" mass="158697">MARSQMAARCRVSQWITLLCIGTLLLSMQHHKSYFLLASAQQVIVTPTTLQCTTTTNGGGGCTDMVVEKSISLLNGAIDYTGILTINTTHVVTIIASGVSPLSIAAGVSPTSYTTMIFVEAINISLRNASSSSSSSTSTVTNVQGVTPGVVVPSATLTTSSIPPFLDEVGNPWTLPPLPTTATTTASISSRTITITFNKANTKVRFTMQRALVKSYYPVSEYMFQVPSDATLCTSGTSAAAAAGYKCCLISASSSATGSAYYEVYSLSSAVEPTTCTVNASIVYLDHYHTMEVGYVWWGTKGGGAGTTLYRGGMWYQGSISLVVKGDVRSALIGITNTTTPGVVSVSRDATILTIPPSAPDQQLCRNGGFLSNAAQPEPFLVYNYAFGYSSRQVGYNITQYVIDRQCNGAPLGYYTSNNGNNSDQFSSWRARTTTYVFVPLAWRNDLATIMSVAGGLTVYYGDYFSMSDSTGPATSALLVFSPSSSSTPALRPGFVTIVSLSSAVNIPTRINKTFASLSHSLQLASSPQYSTSSRTNPSAAKMNVVASCNIVTQMSSIVVQSASWTTTVTKSSSSFPIVIGWTFATAVSLLSSTSITCTYTITRTDVSAPTITTSTTPLSISTLVTSMSDEVATNLILPVIIAVNISHMALYATQHIPALPSSYFTVSTISAQQCPLDYYYSLWVGVCDLMTDTLCSSRYPPQVGGATTSTGRPLMDSTLSKCVPNSASLTSLGTTESSLLAAKQRIFQTLYRSLVWRNGADSGGPTGIIDGLVSMFTSTPTPTTTAPSPTPTTTTPTQLHITVPSWQFNGTLFVSLIDGSVTSTRPSASAVPNASLVMIILTRNTSTTPTTGGGSGTGSDWWVTSVVIAVSKLPFTGKAVAGLVLLLLAALSLLLILFVWVRLRAWLPWGEDAAAVWGWVQEKRPTWNGIKQKATVVHDMFHAVIDRWKAYRQARREERKARRKSERRRRRSANADGSECAVDMNNNTAGDGEGAPSSSSAGVGQRVLTWLRSLGGRREPPLPSRRSSRKPSTSSSSRASRSSTAERRRQRDSVTERNAPPPSQRTRREESPDLVDSGGEGVGAEMQQRQSLAFVSHQPDSNNIPASHHRRSEALESSTRLLKYTHSNRYQQQQRNTEPPPPPTTGQNTQLLRPSSVVNPHHYHHRDDAYEDRRHTLSPPDGIDEDVFHPRQEDDRYGQHRNNVFASAPPPQIVDSVEYHEPFENAVQHQQHQQLPRRQHLTSSHHAEPSHEVQHFSQCYDFHRAAAQHASELSARNNSSRLNHQSSSRRSGTNPSVALMTVDELPPRSPSTRSHHMPSMYSTPPRDESRQQRRLVAAAVVRHLDYGVEAPAAAAPSRQEERADVDGNVRTTSQRPASTPRQGELLHTRSLSTPQDEQQRGGAQQHKHKDDSRRQVHSRVHPDPHHQRNYIGGGGGFSIVAHKITFDSSRRATTGWCSTAQTQG</sequence>
<feature type="compositionally biased region" description="Low complexity" evidence="1">
    <location>
        <begin position="1031"/>
        <end position="1044"/>
    </location>
</feature>
<feature type="compositionally biased region" description="Basic and acidic residues" evidence="1">
    <location>
        <begin position="1045"/>
        <end position="1056"/>
    </location>
</feature>